<reference evidence="2 3" key="2">
    <citation type="submission" date="2024-10" db="EMBL/GenBank/DDBJ databases">
        <authorList>
            <person name="Ryan C."/>
        </authorList>
    </citation>
    <scope>NUCLEOTIDE SEQUENCE [LARGE SCALE GENOMIC DNA]</scope>
</reference>
<organism evidence="2 3">
    <name type="scientific">Urochloa decumbens</name>
    <dbReference type="NCBI Taxonomy" id="240449"/>
    <lineage>
        <taxon>Eukaryota</taxon>
        <taxon>Viridiplantae</taxon>
        <taxon>Streptophyta</taxon>
        <taxon>Embryophyta</taxon>
        <taxon>Tracheophyta</taxon>
        <taxon>Spermatophyta</taxon>
        <taxon>Magnoliopsida</taxon>
        <taxon>Liliopsida</taxon>
        <taxon>Poales</taxon>
        <taxon>Poaceae</taxon>
        <taxon>PACMAD clade</taxon>
        <taxon>Panicoideae</taxon>
        <taxon>Panicodae</taxon>
        <taxon>Paniceae</taxon>
        <taxon>Melinidinae</taxon>
        <taxon>Urochloa</taxon>
    </lineage>
</organism>
<dbReference type="AlphaFoldDB" id="A0ABC8XGF1"/>
<evidence type="ECO:0000313" key="2">
    <source>
        <dbReference type="EMBL" id="CAL4926660.1"/>
    </source>
</evidence>
<name>A0ABC8XGF1_9POAL</name>
<evidence type="ECO:0000313" key="3">
    <source>
        <dbReference type="Proteomes" id="UP001497457"/>
    </source>
</evidence>
<dbReference type="PANTHER" id="PTHR34480:SF14">
    <property type="entry name" value="OS01G0967800 PROTEIN"/>
    <property type="match status" value="1"/>
</dbReference>
<dbReference type="Proteomes" id="UP001497457">
    <property type="component" value="Chromosome 14rd"/>
</dbReference>
<sequence length="415" mass="49068">MSPVRVLDDRSTGQPLPDDDIVDTLAGPSFRDYLGGGRVHFYTQKESEEYEAAQIQKYAHGGEPAGTPVQSVRDSEEICSSEDDRNTIALEQKPRQMDIGEEISEEELLGFMAQLPPTYHIVTPHKLDLHQRIVLYERHALYRIRACKLLQGKHTYQLDYATLKRRYTPEYLAEKGYFMRYDEDGTFCWFFHPDHCHLACLDDYQCLVLLNDGGYEYEDWDDYRLSYHTQEMDREYVKYCETFSNQVKWIEEYLDLYSSCPEKWWKMRDRAFRQAMKIATSFTTISVHLVRLAFREYVSSILYDFHNLKDLDGVYFEIWKRVTKQEKSFQLALKEVYQVNKFPQRQGRLKYALEIDCYFCETEFCCLTAGITGKVGEDKALELISKRIKKQFKKPKVYEQYARKKIKIAELLGLK</sequence>
<keyword evidence="3" id="KW-1185">Reference proteome</keyword>
<protein>
    <submittedName>
        <fullName evidence="2">Uncharacterized protein</fullName>
    </submittedName>
</protein>
<gene>
    <name evidence="2" type="ORF">URODEC1_LOCUS24065</name>
</gene>
<feature type="compositionally biased region" description="Basic and acidic residues" evidence="1">
    <location>
        <begin position="1"/>
        <end position="11"/>
    </location>
</feature>
<accession>A0ABC8XGF1</accession>
<feature type="region of interest" description="Disordered" evidence="1">
    <location>
        <begin position="1"/>
        <end position="24"/>
    </location>
</feature>
<proteinExistence type="predicted"/>
<dbReference type="PANTHER" id="PTHR34480">
    <property type="entry name" value="OS01G0967800 PROTEIN-RELATED"/>
    <property type="match status" value="1"/>
</dbReference>
<evidence type="ECO:0000256" key="1">
    <source>
        <dbReference type="SAM" id="MobiDB-lite"/>
    </source>
</evidence>
<dbReference type="EMBL" id="OZ075124">
    <property type="protein sequence ID" value="CAL4926660.1"/>
    <property type="molecule type" value="Genomic_DNA"/>
</dbReference>
<reference evidence="3" key="1">
    <citation type="submission" date="2024-06" db="EMBL/GenBank/DDBJ databases">
        <authorList>
            <person name="Ryan C."/>
        </authorList>
    </citation>
    <scope>NUCLEOTIDE SEQUENCE [LARGE SCALE GENOMIC DNA]</scope>
</reference>